<keyword evidence="3" id="KW-1185">Reference proteome</keyword>
<sequence length="208" mass="22027">MDMDMVTAMNAEKLLRAGLAASLLFLVGCKAGPEVTADDAAEVALDDAGFAPADVTSLTSDAAADGDGFTVSFHTPRGVFTYKISSGGLIEDRKYQKDPQSAPVESGKTPEDQAQAAKQEEPQKETKSENTEKKESKKEDQKKTTRSAEEETAISLALGNAGLAESDVTDLNVSMDGDTATVTFYYGEYRNTVQVDVANGQVISSLIG</sequence>
<evidence type="ECO:0000313" key="3">
    <source>
        <dbReference type="Proteomes" id="UP000069771"/>
    </source>
</evidence>
<evidence type="ECO:0000256" key="1">
    <source>
        <dbReference type="SAM" id="MobiDB-lite"/>
    </source>
</evidence>
<dbReference type="STRING" id="1702221.AALO17_22660"/>
<evidence type="ECO:0008006" key="4">
    <source>
        <dbReference type="Google" id="ProtNLM"/>
    </source>
</evidence>
<dbReference type="KEGG" id="fro:AALO17_22660"/>
<dbReference type="EMBL" id="CP011391">
    <property type="protein sequence ID" value="AMK55400.1"/>
    <property type="molecule type" value="Genomic_DNA"/>
</dbReference>
<name>A0A140DXM3_9FIRM</name>
<accession>A0A140DXM3</accession>
<protein>
    <recommendedName>
        <fullName evidence="4">PepSY domain-containing protein</fullName>
    </recommendedName>
</protein>
<reference evidence="2 3" key="1">
    <citation type="journal article" date="2016" name="Gut Pathog.">
        <title>Whole genome sequencing of "Faecalibaculum rodentium" ALO17, isolated from C57BL/6J laboratory mouse feces.</title>
        <authorList>
            <person name="Lim S."/>
            <person name="Chang D.H."/>
            <person name="Ahn S."/>
            <person name="Kim B.C."/>
        </authorList>
    </citation>
    <scope>NUCLEOTIDE SEQUENCE [LARGE SCALE GENOMIC DNA]</scope>
    <source>
        <strain evidence="2 3">Alo17</strain>
    </source>
</reference>
<dbReference type="AlphaFoldDB" id="A0A140DXM3"/>
<organism evidence="2 3">
    <name type="scientific">Faecalibaculum rodentium</name>
    <dbReference type="NCBI Taxonomy" id="1702221"/>
    <lineage>
        <taxon>Bacteria</taxon>
        <taxon>Bacillati</taxon>
        <taxon>Bacillota</taxon>
        <taxon>Erysipelotrichia</taxon>
        <taxon>Erysipelotrichales</taxon>
        <taxon>Erysipelotrichaceae</taxon>
        <taxon>Faecalibaculum</taxon>
    </lineage>
</organism>
<gene>
    <name evidence="2" type="ORF">AALO17_22660</name>
</gene>
<feature type="region of interest" description="Disordered" evidence="1">
    <location>
        <begin position="91"/>
        <end position="151"/>
    </location>
</feature>
<feature type="compositionally biased region" description="Basic and acidic residues" evidence="1">
    <location>
        <begin position="118"/>
        <end position="149"/>
    </location>
</feature>
<dbReference type="Proteomes" id="UP000069771">
    <property type="component" value="Chromosome"/>
</dbReference>
<evidence type="ECO:0000313" key="2">
    <source>
        <dbReference type="EMBL" id="AMK55400.1"/>
    </source>
</evidence>
<proteinExistence type="predicted"/>